<proteinExistence type="predicted"/>
<accession>A0A428T0N6</accession>
<reference evidence="1 2" key="1">
    <citation type="submission" date="2017-06" db="EMBL/GenBank/DDBJ databases">
        <title>Cmopartive genomic analysis of Ambrosia Fusariam Clade fungi.</title>
        <authorList>
            <person name="Stajich J.E."/>
            <person name="Carrillo J."/>
            <person name="Kijimoto T."/>
            <person name="Eskalen A."/>
            <person name="O'Donnell K."/>
            <person name="Kasson M."/>
        </authorList>
    </citation>
    <scope>NUCLEOTIDE SEQUENCE [LARGE SCALE GENOMIC DNA]</scope>
    <source>
        <strain evidence="1 2">NRRL 20438</strain>
    </source>
</reference>
<dbReference type="EMBL" id="NIZV01000294">
    <property type="protein sequence ID" value="RSL95622.1"/>
    <property type="molecule type" value="Genomic_DNA"/>
</dbReference>
<evidence type="ECO:0000313" key="1">
    <source>
        <dbReference type="EMBL" id="RSL95622.1"/>
    </source>
</evidence>
<protein>
    <submittedName>
        <fullName evidence="1">Uncharacterized protein</fullName>
    </submittedName>
</protein>
<organism evidence="1 2">
    <name type="scientific">Fusarium ambrosium</name>
    <dbReference type="NCBI Taxonomy" id="131363"/>
    <lineage>
        <taxon>Eukaryota</taxon>
        <taxon>Fungi</taxon>
        <taxon>Dikarya</taxon>
        <taxon>Ascomycota</taxon>
        <taxon>Pezizomycotina</taxon>
        <taxon>Sordariomycetes</taxon>
        <taxon>Hypocreomycetidae</taxon>
        <taxon>Hypocreales</taxon>
        <taxon>Nectriaceae</taxon>
        <taxon>Fusarium</taxon>
        <taxon>Fusarium solani species complex</taxon>
    </lineage>
</organism>
<dbReference type="Proteomes" id="UP000288429">
    <property type="component" value="Unassembled WGS sequence"/>
</dbReference>
<sequence length="144" mass="15853">MMLFMNLDGTGEPDPGPIFSTAAQDPEALARNSKARRGGADTGTIEDTRLYSVWDEWRKRRVDRAGAPGWKAWAGTEDKGSEVTMTSVSETITMTNCPVVRGLWPIIHGPWVKSGISPEYGIAPSHFSARVQVVTLEKHLGDRR</sequence>
<comment type="caution">
    <text evidence="1">The sequence shown here is derived from an EMBL/GenBank/DDBJ whole genome shotgun (WGS) entry which is preliminary data.</text>
</comment>
<keyword evidence="2" id="KW-1185">Reference proteome</keyword>
<evidence type="ECO:0000313" key="2">
    <source>
        <dbReference type="Proteomes" id="UP000288429"/>
    </source>
</evidence>
<dbReference type="AlphaFoldDB" id="A0A428T0N6"/>
<name>A0A428T0N6_9HYPO</name>
<gene>
    <name evidence="1" type="ORF">CDV31_013823</name>
</gene>